<gene>
    <name evidence="5" type="ORF">OMED0929_LOCUS7194</name>
</gene>
<dbReference type="Pfam" id="PF23925">
    <property type="entry name" value="A-sol_ELP1"/>
    <property type="match status" value="1"/>
</dbReference>
<feature type="domain" description="ELP1 alpha-solenoid" evidence="3">
    <location>
        <begin position="252"/>
        <end position="482"/>
    </location>
</feature>
<name>A0A7S0PSR8_9CHLO</name>
<evidence type="ECO:0000259" key="2">
    <source>
        <dbReference type="Pfam" id="PF23878"/>
    </source>
</evidence>
<dbReference type="GO" id="GO:0033588">
    <property type="term" value="C:elongator holoenzyme complex"/>
    <property type="evidence" value="ECO:0007669"/>
    <property type="project" value="InterPro"/>
</dbReference>
<accession>A0A7S0PSR8</accession>
<organism evidence="5">
    <name type="scientific">Ostreococcus mediterraneus</name>
    <dbReference type="NCBI Taxonomy" id="1486918"/>
    <lineage>
        <taxon>Eukaryota</taxon>
        <taxon>Viridiplantae</taxon>
        <taxon>Chlorophyta</taxon>
        <taxon>Mamiellophyceae</taxon>
        <taxon>Mamiellales</taxon>
        <taxon>Bathycoccaceae</taxon>
        <taxon>Ostreococcus</taxon>
    </lineage>
</organism>
<dbReference type="PANTHER" id="PTHR12747">
    <property type="entry name" value="ELONGATOR COMPLEX PROTEIN 1"/>
    <property type="match status" value="1"/>
</dbReference>
<dbReference type="InterPro" id="IPR056166">
    <property type="entry name" value="TPR_ELP1"/>
</dbReference>
<dbReference type="InterPro" id="IPR056169">
    <property type="entry name" value="HB_ELP1"/>
</dbReference>
<feature type="compositionally biased region" description="Acidic residues" evidence="1">
    <location>
        <begin position="728"/>
        <end position="737"/>
    </location>
</feature>
<evidence type="ECO:0008006" key="6">
    <source>
        <dbReference type="Google" id="ProtNLM"/>
    </source>
</evidence>
<dbReference type="Pfam" id="PF23878">
    <property type="entry name" value="TPR_ELP1"/>
    <property type="match status" value="1"/>
</dbReference>
<feature type="compositionally biased region" description="Low complexity" evidence="1">
    <location>
        <begin position="757"/>
        <end position="772"/>
    </location>
</feature>
<dbReference type="Gene3D" id="1.25.40.1030">
    <property type="match status" value="1"/>
</dbReference>
<feature type="domain" description="ELP1 TPR" evidence="2">
    <location>
        <begin position="514"/>
        <end position="646"/>
    </location>
</feature>
<evidence type="ECO:0000259" key="4">
    <source>
        <dbReference type="Pfam" id="PF23936"/>
    </source>
</evidence>
<dbReference type="InterPro" id="IPR056167">
    <property type="entry name" value="A-sol_ELP1"/>
</dbReference>
<dbReference type="GO" id="GO:0005829">
    <property type="term" value="C:cytosol"/>
    <property type="evidence" value="ECO:0007669"/>
    <property type="project" value="TreeGrafter"/>
</dbReference>
<feature type="region of interest" description="Disordered" evidence="1">
    <location>
        <begin position="757"/>
        <end position="797"/>
    </location>
</feature>
<evidence type="ECO:0000313" key="5">
    <source>
        <dbReference type="EMBL" id="CAD8588881.1"/>
    </source>
</evidence>
<sequence length="907" mass="96679">MTTSGRGAACAIARDSSHVYVVRSSDAVANGGETLANAVRVVANTSAESYSSGDKIIVARGGVVSSLLAERREPTLVTLDARGHLKIGDILIASAVTSFALHMSPADGCAVTTANASAAVMAPPKTAVDEGEPTTRVAYVTRAHQLFVAEVDDVIANGARARTHAVVAEDDAHIGNWLSERSAADGARMGELTFDDLHLRMRRAMRPDAAKTDADATKRHVEDGARIVACAPGSTSVVLQMPRGNLETVAPKALVLPAVACALRAGRYADAYALAAKQRVDLNLIVDYGWPNFIDAAEAFVRDVNSADAIMELLEALDDVDVTAKGGIYEELARLYPPRVTTPTDAGDDDCSTTQSKTDKVCVAIRRAIEAHDAGGRWELAALTSYAAGDAPDLSAALRRVAVLREIELAHATQNTLNVDTRRGARDESVNAAVALKHLLFLVGGPTLYAAALGTYDLSLAYLVAQHAHMDPGEYVPELQHLQSMREHERRAEVAKRLRRVDEAITEYLLDGDVERAGELAKDHKLFPHALAEAARLNLKDARTALLLKHADALSVAMRFDDAAVARLAAGDVSGALDEYRSATSWRQAMTLAARLNVDPKAMRDIAEELCESLVMTDPLSAARVASTHLKDVDRAVDCFILAKAWRDATSCAYADNRGDLMQTTIAPAAAGAAEEHIETFKENKARSEKYVARLKDLRRRRREASSLGAADWSALGGRPKSGQYDGGDGDDFDDGASDAPSLASDMSAYTDRTGLTSVASGTSSAASTVGGRKSKKKKDKKGKKNRSGLRAGSPTEERDLAMHVLSLAPMAKTLEEVGELLELLVLLGHEGDARTLQRVASEAVDAHDASKIDAQTSLDELMAIAKDKGEKLDAFTPTDAGAGGVEWKWTALKSIKKTVQSTVVKG</sequence>
<proteinExistence type="predicted"/>
<feature type="region of interest" description="Disordered" evidence="1">
    <location>
        <begin position="713"/>
        <end position="745"/>
    </location>
</feature>
<dbReference type="EMBL" id="HBEW01008535">
    <property type="protein sequence ID" value="CAD8588881.1"/>
    <property type="molecule type" value="Transcribed_RNA"/>
</dbReference>
<evidence type="ECO:0000256" key="1">
    <source>
        <dbReference type="SAM" id="MobiDB-lite"/>
    </source>
</evidence>
<reference evidence="5" key="1">
    <citation type="submission" date="2021-01" db="EMBL/GenBank/DDBJ databases">
        <authorList>
            <person name="Corre E."/>
            <person name="Pelletier E."/>
            <person name="Niang G."/>
            <person name="Scheremetjew M."/>
            <person name="Finn R."/>
            <person name="Kale V."/>
            <person name="Holt S."/>
            <person name="Cochrane G."/>
            <person name="Meng A."/>
            <person name="Brown T."/>
            <person name="Cohen L."/>
        </authorList>
    </citation>
    <scope>NUCLEOTIDE SEQUENCE</scope>
    <source>
        <strain evidence="5">Clade-D-RCC2572</strain>
    </source>
</reference>
<dbReference type="Pfam" id="PF23936">
    <property type="entry name" value="HB_ELP1"/>
    <property type="match status" value="1"/>
</dbReference>
<dbReference type="PANTHER" id="PTHR12747:SF0">
    <property type="entry name" value="ELONGATOR COMPLEX PROTEIN 1"/>
    <property type="match status" value="1"/>
</dbReference>
<dbReference type="GO" id="GO:0002926">
    <property type="term" value="P:tRNA wobble base 5-methoxycarbonylmethyl-2-thiouridinylation"/>
    <property type="evidence" value="ECO:0007669"/>
    <property type="project" value="TreeGrafter"/>
</dbReference>
<dbReference type="UniPathway" id="UPA00988"/>
<dbReference type="InterPro" id="IPR006849">
    <property type="entry name" value="Elp1"/>
</dbReference>
<feature type="domain" description="ELP1 three-helical bundle" evidence="4">
    <location>
        <begin position="742"/>
        <end position="850"/>
    </location>
</feature>
<evidence type="ECO:0000259" key="3">
    <source>
        <dbReference type="Pfam" id="PF23925"/>
    </source>
</evidence>
<dbReference type="AlphaFoldDB" id="A0A7S0PSR8"/>
<feature type="compositionally biased region" description="Basic residues" evidence="1">
    <location>
        <begin position="773"/>
        <end position="788"/>
    </location>
</feature>
<protein>
    <recommendedName>
        <fullName evidence="6">Elongator complex protein 1</fullName>
    </recommendedName>
</protein>
<dbReference type="GO" id="GO:0000049">
    <property type="term" value="F:tRNA binding"/>
    <property type="evidence" value="ECO:0007669"/>
    <property type="project" value="TreeGrafter"/>
</dbReference>